<sequence>MHFSRGDTCLSFCVTAPLAEGSLEHAIEIHSLSDRGLGWSRDEVQSIRLTDGGLRVVVDLDRAPAYELVRVLIRGTGPAPCYGRDPRVPFAGLRGGPPGSPDDGHDAVFTAQLTRTDRAGRADS</sequence>
<accession>A0ABN3DVL6</accession>
<organism evidence="1 2">
    <name type="scientific">Kitasatospora cystarginea</name>
    <dbReference type="NCBI Taxonomy" id="58350"/>
    <lineage>
        <taxon>Bacteria</taxon>
        <taxon>Bacillati</taxon>
        <taxon>Actinomycetota</taxon>
        <taxon>Actinomycetes</taxon>
        <taxon>Kitasatosporales</taxon>
        <taxon>Streptomycetaceae</taxon>
        <taxon>Kitasatospora</taxon>
    </lineage>
</organism>
<keyword evidence="2" id="KW-1185">Reference proteome</keyword>
<dbReference type="RefSeq" id="WP_344636405.1">
    <property type="nucleotide sequence ID" value="NZ_BAAATR010000009.1"/>
</dbReference>
<dbReference type="EMBL" id="BAAATR010000009">
    <property type="protein sequence ID" value="GAA2242592.1"/>
    <property type="molecule type" value="Genomic_DNA"/>
</dbReference>
<dbReference type="Proteomes" id="UP001500305">
    <property type="component" value="Unassembled WGS sequence"/>
</dbReference>
<evidence type="ECO:0000313" key="1">
    <source>
        <dbReference type="EMBL" id="GAA2242592.1"/>
    </source>
</evidence>
<gene>
    <name evidence="1" type="ORF">GCM10010430_25230</name>
</gene>
<protein>
    <submittedName>
        <fullName evidence="1">Uncharacterized protein</fullName>
    </submittedName>
</protein>
<proteinExistence type="predicted"/>
<reference evidence="1 2" key="1">
    <citation type="journal article" date="2019" name="Int. J. Syst. Evol. Microbiol.">
        <title>The Global Catalogue of Microorganisms (GCM) 10K type strain sequencing project: providing services to taxonomists for standard genome sequencing and annotation.</title>
        <authorList>
            <consortium name="The Broad Institute Genomics Platform"/>
            <consortium name="The Broad Institute Genome Sequencing Center for Infectious Disease"/>
            <person name="Wu L."/>
            <person name="Ma J."/>
        </authorList>
    </citation>
    <scope>NUCLEOTIDE SEQUENCE [LARGE SCALE GENOMIC DNA]</scope>
    <source>
        <strain evidence="1 2">JCM 7356</strain>
    </source>
</reference>
<comment type="caution">
    <text evidence="1">The sequence shown here is derived from an EMBL/GenBank/DDBJ whole genome shotgun (WGS) entry which is preliminary data.</text>
</comment>
<evidence type="ECO:0000313" key="2">
    <source>
        <dbReference type="Proteomes" id="UP001500305"/>
    </source>
</evidence>
<name>A0ABN3DVL6_9ACTN</name>